<keyword evidence="1" id="KW-0812">Transmembrane</keyword>
<keyword evidence="1" id="KW-0472">Membrane</keyword>
<keyword evidence="1" id="KW-1133">Transmembrane helix</keyword>
<dbReference type="AlphaFoldDB" id="A0A160U0A0"/>
<dbReference type="EMBL" id="CZQD01000025">
    <property type="protein sequence ID" value="CUS56467.1"/>
    <property type="molecule type" value="Genomic_DNA"/>
</dbReference>
<sequence>MKDRSHVDPPFSGKIVGILLAVALFSFGAIMVLAGWAPELRDRNVAGAHPFSTSALGYNGFVQLLQEQGYPAEVSRLERTLEDSDWGLLVLTLPQWGAAKALEDLEPQRTTLLVLPKWTGMTDPLNKTHQKDTRFMNARVLNDLLETIAIDAEIGRIDVPSETSTPFGSIALKPDVKMQVLRGDSLTPIVETQDGILLAWAPDADMYVLSDPDMINTFGLSQFENARFATQMIDFLRNDYDEPIIFDATLHGFVRSENLLQMIFDIPFIGATLTALAAAFLLGWAALIRFGPPVKEGRAIALGKQALADNSAGLITMARRETRIAPAYLHMIRRRVSRDIGAPKTLNETQLTALFDRLGPEEESGKHFTDMASGLRGPATSREDLMNKARELFRWRKGIIGRSMNERE</sequence>
<proteinExistence type="predicted"/>
<protein>
    <recommendedName>
        <fullName evidence="3">DUF4350 domain-containing protein</fullName>
    </recommendedName>
</protein>
<name>A0A160U0A0_9ZZZZ</name>
<feature type="transmembrane region" description="Helical" evidence="1">
    <location>
        <begin position="15"/>
        <end position="36"/>
    </location>
</feature>
<evidence type="ECO:0000256" key="1">
    <source>
        <dbReference type="SAM" id="Phobius"/>
    </source>
</evidence>
<organism evidence="2">
    <name type="scientific">hydrothermal vent metagenome</name>
    <dbReference type="NCBI Taxonomy" id="652676"/>
    <lineage>
        <taxon>unclassified sequences</taxon>
        <taxon>metagenomes</taxon>
        <taxon>ecological metagenomes</taxon>
    </lineage>
</organism>
<evidence type="ECO:0000313" key="2">
    <source>
        <dbReference type="EMBL" id="CUS56467.1"/>
    </source>
</evidence>
<feature type="transmembrane region" description="Helical" evidence="1">
    <location>
        <begin position="263"/>
        <end position="287"/>
    </location>
</feature>
<gene>
    <name evidence="2" type="ORF">MGWOODY_Hyp992</name>
</gene>
<reference evidence="2" key="1">
    <citation type="submission" date="2015-10" db="EMBL/GenBank/DDBJ databases">
        <authorList>
            <person name="Gilbert D.G."/>
        </authorList>
    </citation>
    <scope>NUCLEOTIDE SEQUENCE</scope>
</reference>
<evidence type="ECO:0008006" key="3">
    <source>
        <dbReference type="Google" id="ProtNLM"/>
    </source>
</evidence>
<accession>A0A160U0A0</accession>